<name>A0AA42KV15_STUST</name>
<feature type="region of interest" description="Disordered" evidence="2">
    <location>
        <begin position="858"/>
        <end position="883"/>
    </location>
</feature>
<reference evidence="3" key="1">
    <citation type="submission" date="2022-09" db="EMBL/GenBank/DDBJ databases">
        <title>Intensive care unit water sources are persistently colonized with multi-drug resistant bacteria and are the site of extensive horizontal gene transfer of antibiotic resistance genes.</title>
        <authorList>
            <person name="Diorio-Toth L."/>
        </authorList>
    </citation>
    <scope>NUCLEOTIDE SEQUENCE</scope>
    <source>
        <strain evidence="3">GD04147</strain>
    </source>
</reference>
<dbReference type="RefSeq" id="WP_279647915.1">
    <property type="nucleotide sequence ID" value="NZ_JAODZE010000001.1"/>
</dbReference>
<evidence type="ECO:0000256" key="1">
    <source>
        <dbReference type="SAM" id="Coils"/>
    </source>
</evidence>
<evidence type="ECO:0000256" key="2">
    <source>
        <dbReference type="SAM" id="MobiDB-lite"/>
    </source>
</evidence>
<dbReference type="Proteomes" id="UP001158076">
    <property type="component" value="Unassembled WGS sequence"/>
</dbReference>
<evidence type="ECO:0000313" key="4">
    <source>
        <dbReference type="Proteomes" id="UP001158076"/>
    </source>
</evidence>
<evidence type="ECO:0000313" key="3">
    <source>
        <dbReference type="EMBL" id="MDH0145138.1"/>
    </source>
</evidence>
<proteinExistence type="predicted"/>
<accession>A0AA42KV15</accession>
<feature type="coiled-coil region" evidence="1">
    <location>
        <begin position="656"/>
        <end position="683"/>
    </location>
</feature>
<protein>
    <submittedName>
        <fullName evidence="3">Phage tail tape measure protein</fullName>
    </submittedName>
</protein>
<comment type="caution">
    <text evidence="3">The sequence shown here is derived from an EMBL/GenBank/DDBJ whole genome shotgun (WGS) entry which is preliminary data.</text>
</comment>
<organism evidence="3 4">
    <name type="scientific">Stutzerimonas stutzeri</name>
    <name type="common">Pseudomonas stutzeri</name>
    <dbReference type="NCBI Taxonomy" id="316"/>
    <lineage>
        <taxon>Bacteria</taxon>
        <taxon>Pseudomonadati</taxon>
        <taxon>Pseudomonadota</taxon>
        <taxon>Gammaproteobacteria</taxon>
        <taxon>Pseudomonadales</taxon>
        <taxon>Pseudomonadaceae</taxon>
        <taxon>Stutzerimonas</taxon>
    </lineage>
</organism>
<gene>
    <name evidence="3" type="ORF">N7335_01895</name>
</gene>
<dbReference type="EMBL" id="JAODZE010000001">
    <property type="protein sequence ID" value="MDH0145138.1"/>
    <property type="molecule type" value="Genomic_DNA"/>
</dbReference>
<feature type="coiled-coil region" evidence="1">
    <location>
        <begin position="560"/>
        <end position="620"/>
    </location>
</feature>
<sequence length="924" mass="99933">MANNTVISLVLKAKDQASGVLTGAAAKITALMAAFGGGVAINKTLDDLTEMDKVAQRLSMSVEELGAGQYAAFKLAGVGADEYADAITEVRIKMEEWSSINSGGATDFFEIMKTDVQEFMKLNPQDQFLKIADTMKDMSESAQFTFLDQIGSDVLRNMLPAIKQGGDEFRRTMEQAQKYNQVVSSIDAKAIRSLNTEFQMLGKIADGTFKKAFSGIAPELQALVQIVQEKMLEISGAANGPISTIGDTFMEMVETVLRQVSILARVKDTFDVLFYTLKSSALLFVSVFLTGMQEIGDGVVKVMNGVEKTLRSAFSGFIALVNNALIKPTAQNLGALGFDDMANKLNAASLNLEKYRNDINSKPPTLQAPDIRPTIKKLKELKEESDKALGDNIDLVIKGTFDDKAAMEAIVKRRDAIRADQAKELADEEKHRKETLAKGGDAKFGAANATSAAAIASSQAKLRADLARADIESTIQTIETKKELELAGLDERARLEGLSANKIADLRLEIELEAAQKINEQRRKSIDEDIKELQVQIEGQRSILSQEASDAGRGGAAAAIAELEAEITRKKREQVALNGELVNQSALLKANRAAELGTLKAELKEINEQAKLELRIIRGDSVNVELERLEKEWGQTVKDMEELGLESDTVKNLLSAKKAEVELNDIESQFESLKKKLEKRKISPLEYHKKVGELEEKGAVKAEEVGNPDRVEAFAEAAKRARAEVFDLDTMVSSAADSLTSGLEGLFGDFISGTKSAKEAFSDFAQGVLMDIGKMIGKLLVQLAIQSMLSAFSGGTSTAGGALSGLLKAGVNHSGGIAGSGNRRRLAPAGWFSGAPKYHTGGVVGLKANEVPIVAERGEEILTESDPRHRKNQGKNSSVKEEKQPINVINMLDNSAIARAALESPEGERMVLNIIKANKGSLNM</sequence>
<keyword evidence="1" id="KW-0175">Coiled coil</keyword>
<dbReference type="AlphaFoldDB" id="A0AA42KV15"/>